<proteinExistence type="predicted"/>
<dbReference type="SUPFAM" id="SSF54593">
    <property type="entry name" value="Glyoxalase/Bleomycin resistance protein/Dihydroxybiphenyl dioxygenase"/>
    <property type="match status" value="1"/>
</dbReference>
<dbReference type="InterPro" id="IPR004360">
    <property type="entry name" value="Glyas_Fos-R_dOase_dom"/>
</dbReference>
<accession>A0A6P1T246</accession>
<name>A0A6P1T246_9RHOB</name>
<dbReference type="Proteomes" id="UP000464495">
    <property type="component" value="Chromosome"/>
</dbReference>
<protein>
    <submittedName>
        <fullName evidence="2">VOC family protein</fullName>
    </submittedName>
</protein>
<dbReference type="Gene3D" id="3.30.720.120">
    <property type="match status" value="1"/>
</dbReference>
<evidence type="ECO:0000313" key="3">
    <source>
        <dbReference type="Proteomes" id="UP000464495"/>
    </source>
</evidence>
<dbReference type="Gene3D" id="3.30.720.110">
    <property type="match status" value="1"/>
</dbReference>
<dbReference type="KEGG" id="amaq:GO499_18360"/>
<dbReference type="EMBL" id="CP046620">
    <property type="protein sequence ID" value="QHQ37004.1"/>
    <property type="molecule type" value="Genomic_DNA"/>
</dbReference>
<feature type="domain" description="VOC" evidence="1">
    <location>
        <begin position="7"/>
        <end position="121"/>
    </location>
</feature>
<evidence type="ECO:0000313" key="2">
    <source>
        <dbReference type="EMBL" id="QHQ37004.1"/>
    </source>
</evidence>
<dbReference type="PANTHER" id="PTHR34109:SF1">
    <property type="entry name" value="VOC DOMAIN-CONTAINING PROTEIN"/>
    <property type="match status" value="1"/>
</dbReference>
<gene>
    <name evidence="2" type="ORF">GO499_18360</name>
</gene>
<dbReference type="RefSeq" id="WP_161863546.1">
    <property type="nucleotide sequence ID" value="NZ_CP046620.1"/>
</dbReference>
<organism evidence="2 3">
    <name type="scientific">Algicella marina</name>
    <dbReference type="NCBI Taxonomy" id="2683284"/>
    <lineage>
        <taxon>Bacteria</taxon>
        <taxon>Pseudomonadati</taxon>
        <taxon>Pseudomonadota</taxon>
        <taxon>Alphaproteobacteria</taxon>
        <taxon>Rhodobacterales</taxon>
        <taxon>Paracoccaceae</taxon>
        <taxon>Algicella</taxon>
    </lineage>
</organism>
<evidence type="ECO:0000259" key="1">
    <source>
        <dbReference type="PROSITE" id="PS51819"/>
    </source>
</evidence>
<keyword evidence="3" id="KW-1185">Reference proteome</keyword>
<reference evidence="2 3" key="1">
    <citation type="submission" date="2019-12" db="EMBL/GenBank/DDBJ databases">
        <title>Complete genome sequence of Algicella marina strain 9Alg 56(T) isolated from the red alga Tichocarpus crinitus.</title>
        <authorList>
            <person name="Kim S.-G."/>
            <person name="Nedashkovskaya O.I."/>
        </authorList>
    </citation>
    <scope>NUCLEOTIDE SEQUENCE [LARGE SCALE GENOMIC DNA]</scope>
    <source>
        <strain evidence="2 3">9Alg 56</strain>
    </source>
</reference>
<sequence>MDWKPQGYTSASPYLMVTDAERTLRFVEDVFGGRRLRVFPREGGGIMHAEAMLDDTVIMMGEAPDGPESNVHVYVPDAEAVFARAEAAGGTVVQPLQRKGDGDYRGGISDGTGCVWWISTQEDA</sequence>
<dbReference type="AlphaFoldDB" id="A0A6P1T246"/>
<dbReference type="PANTHER" id="PTHR34109">
    <property type="entry name" value="BNAUNNG04460D PROTEIN-RELATED"/>
    <property type="match status" value="1"/>
</dbReference>
<dbReference type="InterPro" id="IPR029068">
    <property type="entry name" value="Glyas_Bleomycin-R_OHBP_Dase"/>
</dbReference>
<dbReference type="PROSITE" id="PS51819">
    <property type="entry name" value="VOC"/>
    <property type="match status" value="1"/>
</dbReference>
<dbReference type="Pfam" id="PF00903">
    <property type="entry name" value="Glyoxalase"/>
    <property type="match status" value="1"/>
</dbReference>
<dbReference type="InterPro" id="IPR037523">
    <property type="entry name" value="VOC_core"/>
</dbReference>